<reference evidence="3 4" key="1">
    <citation type="submission" date="2019-01" db="EMBL/GenBank/DDBJ databases">
        <authorList>
            <person name="Ferrante I. M."/>
        </authorList>
    </citation>
    <scope>NUCLEOTIDE SEQUENCE [LARGE SCALE GENOMIC DNA]</scope>
    <source>
        <strain evidence="3 4">B856</strain>
    </source>
</reference>
<feature type="chain" id="PRO_5018983640" description="N-acetyltransferase domain-containing protein" evidence="1">
    <location>
        <begin position="25"/>
        <end position="316"/>
    </location>
</feature>
<dbReference type="InterPro" id="IPR016181">
    <property type="entry name" value="Acyl_CoA_acyltransferase"/>
</dbReference>
<dbReference type="Proteomes" id="UP000291116">
    <property type="component" value="Unassembled WGS sequence"/>
</dbReference>
<name>A0A448ZEI0_9STRA</name>
<gene>
    <name evidence="3" type="ORF">PSNMU_V1.4_AUG-EV-PASAV3_0073520</name>
</gene>
<dbReference type="SUPFAM" id="SSF55729">
    <property type="entry name" value="Acyl-CoA N-acyltransferases (Nat)"/>
    <property type="match status" value="1"/>
</dbReference>
<organism evidence="3 4">
    <name type="scientific">Pseudo-nitzschia multistriata</name>
    <dbReference type="NCBI Taxonomy" id="183589"/>
    <lineage>
        <taxon>Eukaryota</taxon>
        <taxon>Sar</taxon>
        <taxon>Stramenopiles</taxon>
        <taxon>Ochrophyta</taxon>
        <taxon>Bacillariophyta</taxon>
        <taxon>Bacillariophyceae</taxon>
        <taxon>Bacillariophycidae</taxon>
        <taxon>Bacillariales</taxon>
        <taxon>Bacillariaceae</taxon>
        <taxon>Pseudo-nitzschia</taxon>
    </lineage>
</organism>
<dbReference type="PANTHER" id="PTHR42919">
    <property type="entry name" value="N-ALPHA-ACETYLTRANSFERASE"/>
    <property type="match status" value="1"/>
</dbReference>
<evidence type="ECO:0000313" key="4">
    <source>
        <dbReference type="Proteomes" id="UP000291116"/>
    </source>
</evidence>
<dbReference type="OrthoDB" id="249099at2759"/>
<dbReference type="InterPro" id="IPR000182">
    <property type="entry name" value="GNAT_dom"/>
</dbReference>
<keyword evidence="1" id="KW-0732">Signal</keyword>
<evidence type="ECO:0000256" key="1">
    <source>
        <dbReference type="SAM" id="SignalP"/>
    </source>
</evidence>
<keyword evidence="4" id="KW-1185">Reference proteome</keyword>
<dbReference type="AlphaFoldDB" id="A0A448ZEI0"/>
<dbReference type="GO" id="GO:0031415">
    <property type="term" value="C:NatA complex"/>
    <property type="evidence" value="ECO:0007669"/>
    <property type="project" value="TreeGrafter"/>
</dbReference>
<dbReference type="Gene3D" id="3.40.630.30">
    <property type="match status" value="1"/>
</dbReference>
<dbReference type="GO" id="GO:0007064">
    <property type="term" value="P:mitotic sister chromatid cohesion"/>
    <property type="evidence" value="ECO:0007669"/>
    <property type="project" value="TreeGrafter"/>
</dbReference>
<proteinExistence type="predicted"/>
<evidence type="ECO:0000313" key="3">
    <source>
        <dbReference type="EMBL" id="VEU40453.1"/>
    </source>
</evidence>
<sequence>MLVGTYFYNLGLVTLLLLVARVSSFGTLKNQGQLRYGFSSRLGMFFADELAPEEKLNPTTTENTGSNEEVAAKENFPPLPVQLVISDSEGFLNAAGAFLVDSFWLGSDHHKLKKDVEMSTDARMNLIIEQAADLQEKYGERMGRRSAKACVVGALDEETKELVGLATLKETLMMNTEILEPEKAEAIAKNAVAALGPKQRREYKNAPIAKIAEELLSPDTKAVCVLSNLAVGKKARRRGVAQALCDELDALANDWNFDEIHLLVESENTAARTLYEKKLGYNLVSTNVAAAALRVDFETGAFVQIKQDTLVMAKQL</sequence>
<dbReference type="GO" id="GO:0008080">
    <property type="term" value="F:N-acetyltransferase activity"/>
    <property type="evidence" value="ECO:0007669"/>
    <property type="project" value="TreeGrafter"/>
</dbReference>
<dbReference type="InterPro" id="IPR051556">
    <property type="entry name" value="N-term/lysine_N-AcTrnsfr"/>
</dbReference>
<feature type="domain" description="N-acetyltransferase" evidence="2">
    <location>
        <begin position="174"/>
        <end position="316"/>
    </location>
</feature>
<evidence type="ECO:0000259" key="2">
    <source>
        <dbReference type="PROSITE" id="PS51186"/>
    </source>
</evidence>
<accession>A0A448ZEI0</accession>
<dbReference type="CDD" id="cd04301">
    <property type="entry name" value="NAT_SF"/>
    <property type="match status" value="1"/>
</dbReference>
<dbReference type="Pfam" id="PF00583">
    <property type="entry name" value="Acetyltransf_1"/>
    <property type="match status" value="1"/>
</dbReference>
<dbReference type="PANTHER" id="PTHR42919:SF20">
    <property type="entry name" value="GCN5-RELATED N-ACETYLTRANSFERASE 10, CHLOROPLASTIC"/>
    <property type="match status" value="1"/>
</dbReference>
<dbReference type="EMBL" id="CAACVS010000280">
    <property type="protein sequence ID" value="VEU40453.1"/>
    <property type="molecule type" value="Genomic_DNA"/>
</dbReference>
<feature type="signal peptide" evidence="1">
    <location>
        <begin position="1"/>
        <end position="24"/>
    </location>
</feature>
<protein>
    <recommendedName>
        <fullName evidence="2">N-acetyltransferase domain-containing protein</fullName>
    </recommendedName>
</protein>
<dbReference type="PROSITE" id="PS51186">
    <property type="entry name" value="GNAT"/>
    <property type="match status" value="1"/>
</dbReference>